<comment type="caution">
    <text evidence="3">The sequence shown here is derived from an EMBL/GenBank/DDBJ whole genome shotgun (WGS) entry which is preliminary data.</text>
</comment>
<sequence>MLVTHGYRKEEGIEYDETFAYVAKLEAIMIFLSYAAYMGFVMYQMDVNSAFLNGKFSKEVYVQQPPRFERSKFPNHVFKLDKALYRLKQAPKGWYKTLSKFLIQHKFVRGFDLEAYLDFDYVGCNLDRKSISAEAEYVAAARCCAQVLWIDNQLAEYYVLYDKEHEKIVKKTMEDPSASDSGIKSLGNVTFDELFKDYNMNVDAEESPFDTESEIKSIGKVVLKLNVDTYSTFASSSFLHQEIKEADLDLESMPHDEIMSVLGNADKDDDSKELSQADEIDADNVIDKLTLGDMMRFKEIHITKALGSDPLSHLPKRLDFLSAQVNNFAKNLPIELNMIFYSAASTIHNIVLDVITQQLPDLLTARLKDSLLILTSTRS</sequence>
<name>A0A6L2KRR6_TANCI</name>
<reference evidence="3" key="1">
    <citation type="journal article" date="2019" name="Sci. Rep.">
        <title>Draft genome of Tanacetum cinerariifolium, the natural source of mosquito coil.</title>
        <authorList>
            <person name="Yamashiro T."/>
            <person name="Shiraishi A."/>
            <person name="Satake H."/>
            <person name="Nakayama K."/>
        </authorList>
    </citation>
    <scope>NUCLEOTIDE SEQUENCE</scope>
</reference>
<evidence type="ECO:0000313" key="3">
    <source>
        <dbReference type="EMBL" id="GEU52158.1"/>
    </source>
</evidence>
<feature type="domain" description="Reverse transcriptase Ty1/copia-type" evidence="2">
    <location>
        <begin position="2"/>
        <end position="109"/>
    </location>
</feature>
<dbReference type="AlphaFoldDB" id="A0A6L2KRR6"/>
<dbReference type="EMBL" id="BKCJ010002973">
    <property type="protein sequence ID" value="GEU52158.1"/>
    <property type="molecule type" value="Genomic_DNA"/>
</dbReference>
<gene>
    <name evidence="3" type="ORF">Tci_024136</name>
</gene>
<evidence type="ECO:0000259" key="2">
    <source>
        <dbReference type="Pfam" id="PF07727"/>
    </source>
</evidence>
<keyword evidence="1" id="KW-0472">Membrane</keyword>
<organism evidence="3">
    <name type="scientific">Tanacetum cinerariifolium</name>
    <name type="common">Dalmatian daisy</name>
    <name type="synonym">Chrysanthemum cinerariifolium</name>
    <dbReference type="NCBI Taxonomy" id="118510"/>
    <lineage>
        <taxon>Eukaryota</taxon>
        <taxon>Viridiplantae</taxon>
        <taxon>Streptophyta</taxon>
        <taxon>Embryophyta</taxon>
        <taxon>Tracheophyta</taxon>
        <taxon>Spermatophyta</taxon>
        <taxon>Magnoliopsida</taxon>
        <taxon>eudicotyledons</taxon>
        <taxon>Gunneridae</taxon>
        <taxon>Pentapetalae</taxon>
        <taxon>asterids</taxon>
        <taxon>campanulids</taxon>
        <taxon>Asterales</taxon>
        <taxon>Asteraceae</taxon>
        <taxon>Asteroideae</taxon>
        <taxon>Anthemideae</taxon>
        <taxon>Anthemidinae</taxon>
        <taxon>Tanacetum</taxon>
    </lineage>
</organism>
<accession>A0A6L2KRR6</accession>
<dbReference type="Pfam" id="PF07727">
    <property type="entry name" value="RVT_2"/>
    <property type="match status" value="1"/>
</dbReference>
<keyword evidence="1" id="KW-0812">Transmembrane</keyword>
<feature type="transmembrane region" description="Helical" evidence="1">
    <location>
        <begin position="21"/>
        <end position="43"/>
    </location>
</feature>
<keyword evidence="1" id="KW-1133">Transmembrane helix</keyword>
<evidence type="ECO:0000256" key="1">
    <source>
        <dbReference type="SAM" id="Phobius"/>
    </source>
</evidence>
<dbReference type="InterPro" id="IPR013103">
    <property type="entry name" value="RVT_2"/>
</dbReference>
<protein>
    <submittedName>
        <fullName evidence="3">Retrovirus-related Pol polyprotein from transposon TNT 1-94</fullName>
    </submittedName>
</protein>
<proteinExistence type="predicted"/>